<evidence type="ECO:0000313" key="1">
    <source>
        <dbReference type="EMBL" id="GME27937.1"/>
    </source>
</evidence>
<comment type="caution">
    <text evidence="1">The sequence shown here is derived from an EMBL/GenBank/DDBJ whole genome shotgun (WGS) entry which is preliminary data.</text>
</comment>
<name>A0ACB5S546_9PEZI</name>
<organism evidence="1 2">
    <name type="scientific">Neofusicoccum parvum</name>
    <dbReference type="NCBI Taxonomy" id="310453"/>
    <lineage>
        <taxon>Eukaryota</taxon>
        <taxon>Fungi</taxon>
        <taxon>Dikarya</taxon>
        <taxon>Ascomycota</taxon>
        <taxon>Pezizomycotina</taxon>
        <taxon>Dothideomycetes</taxon>
        <taxon>Dothideomycetes incertae sedis</taxon>
        <taxon>Botryosphaeriales</taxon>
        <taxon>Botryosphaeriaceae</taxon>
        <taxon>Neofusicoccum</taxon>
    </lineage>
</organism>
<gene>
    <name evidence="1" type="primary">g9785</name>
    <name evidence="1" type="ORF">NpPPO83_00009785</name>
</gene>
<reference evidence="1" key="1">
    <citation type="submission" date="2024-09" db="EMBL/GenBank/DDBJ databases">
        <title>Draft Genome Sequences of Neofusicoccum parvum.</title>
        <authorList>
            <person name="Ashida A."/>
            <person name="Camagna M."/>
            <person name="Tanaka A."/>
            <person name="Takemoto D."/>
        </authorList>
    </citation>
    <scope>NUCLEOTIDE SEQUENCE</scope>
    <source>
        <strain evidence="1">PPO83</strain>
    </source>
</reference>
<protein>
    <submittedName>
        <fullName evidence="1">Uncharacterized protein</fullName>
    </submittedName>
</protein>
<sequence length="338" mass="38169">MSKPGISTPNPYLPSYFDPEAYSTVQPGTHPDAFNRLHNEPKREEDKDSNLALPRYGIFLLVFVPVMIFCLAVTIYYLNRNRRNGMKRATSPIELESQQAGRRYPTPTPSLPELYWPNAFDPSSSPTTASDAGDSRHHRGRPQRSPQPPRRPRSRSSNLDKSLPALPRDQAGEDGDEWETVRDNDTFADAFAQHRRDRDREADRRRRSQRGVNDAFAAHRRRLQDQLDFADTDVIASSDTYTMGPPSSSAAFGYLSQPPPPPPRRNPNRESRNDDGYVPARDLLGGARRFVAEPPPPAPPSSSGLFPSSLDEMSMWPETELTDDPYKEAVARNRREGR</sequence>
<dbReference type="EMBL" id="BSXG01000042">
    <property type="protein sequence ID" value="GME27937.1"/>
    <property type="molecule type" value="Genomic_DNA"/>
</dbReference>
<proteinExistence type="predicted"/>
<dbReference type="Proteomes" id="UP001165186">
    <property type="component" value="Unassembled WGS sequence"/>
</dbReference>
<accession>A0ACB5S546</accession>
<keyword evidence="2" id="KW-1185">Reference proteome</keyword>
<evidence type="ECO:0000313" key="2">
    <source>
        <dbReference type="Proteomes" id="UP001165186"/>
    </source>
</evidence>